<name>A0AAD6Z0J2_9AGAR</name>
<dbReference type="EMBL" id="JARIHO010000110">
    <property type="protein sequence ID" value="KAJ7302911.1"/>
    <property type="molecule type" value="Genomic_DNA"/>
</dbReference>
<dbReference type="Proteomes" id="UP001218218">
    <property type="component" value="Unassembled WGS sequence"/>
</dbReference>
<feature type="compositionally biased region" description="Polar residues" evidence="1">
    <location>
        <begin position="275"/>
        <end position="303"/>
    </location>
</feature>
<evidence type="ECO:0000313" key="3">
    <source>
        <dbReference type="Proteomes" id="UP001218218"/>
    </source>
</evidence>
<feature type="region of interest" description="Disordered" evidence="1">
    <location>
        <begin position="150"/>
        <end position="238"/>
    </location>
</feature>
<feature type="region of interest" description="Disordered" evidence="1">
    <location>
        <begin position="271"/>
        <end position="336"/>
    </location>
</feature>
<feature type="region of interest" description="Disordered" evidence="1">
    <location>
        <begin position="358"/>
        <end position="379"/>
    </location>
</feature>
<sequence length="736" mass="79558">MPLYNDNPDGDWTAAHLALFHRFADYLADSDRYDKPPLASPPQYNDWVYEIRECHRGVKGLPSFSDDYSGPIPRKVPVSVHAPEVVSNDTFAELYIRSQLANQEKQAEIQNMGFEALIRQGIAAGQRKSGFRPKTRGFFNKFRGRAHVDSYVPDYDNRNGKRERTRSRDGRDVRARRDSRSADRSADRSDARDRSPTRGRSRSPTRGRSCSPTRGRSRSRTSALPAYRRPTSRETDAVAARSLERLSKRVEEEKRAYDATDVTMKDVEHTGTVAKDSSSKQPASSANLPHTSGSAAVTTSVLGGNSAEKKGKDKETNPTMVPLPESDDDGEDDAMRGKIVGGRLPLNGTTFACLPLVHPDSDHSREDRSDRRSIFPSPEGLGPAAVAIERLRACVHHMPVFGGYRVHQELFAVGFEPCLRDVEESEGTAAGGASLPALREADGGGAEFVGSDAEQGRESLGVCGGGLDAGDVLECGGHFGVELLLADYFGRVNAVTRTCARSQSGTDVIGWSGASFVSDSCALDLLTDSNLAANLIWSRGHRIAGSESTVEANGSRNAVGHLALFSPLGPARRLRTTYKRDAKLDSPSSATNTHHNHTHRIPQMATIDATKVVSKEQFDAKVDAAFENVARVETPAADAQTLATLLDLTPEKLGATAVGFPKGGETCASCGRTFTFLDIAETGLKAHSKEFLVDAITAKHGHVVNTGAQPFNCHGCGTKSFGGGEYLYVAFGYLCT</sequence>
<feature type="compositionally biased region" description="Basic and acidic residues" evidence="1">
    <location>
        <begin position="307"/>
        <end position="316"/>
    </location>
</feature>
<reference evidence="2" key="1">
    <citation type="submission" date="2023-03" db="EMBL/GenBank/DDBJ databases">
        <title>Massive genome expansion in bonnet fungi (Mycena s.s.) driven by repeated elements and novel gene families across ecological guilds.</title>
        <authorList>
            <consortium name="Lawrence Berkeley National Laboratory"/>
            <person name="Harder C.B."/>
            <person name="Miyauchi S."/>
            <person name="Viragh M."/>
            <person name="Kuo A."/>
            <person name="Thoen E."/>
            <person name="Andreopoulos B."/>
            <person name="Lu D."/>
            <person name="Skrede I."/>
            <person name="Drula E."/>
            <person name="Henrissat B."/>
            <person name="Morin E."/>
            <person name="Kohler A."/>
            <person name="Barry K."/>
            <person name="LaButti K."/>
            <person name="Morin E."/>
            <person name="Salamov A."/>
            <person name="Lipzen A."/>
            <person name="Mereny Z."/>
            <person name="Hegedus B."/>
            <person name="Baldrian P."/>
            <person name="Stursova M."/>
            <person name="Weitz H."/>
            <person name="Taylor A."/>
            <person name="Grigoriev I.V."/>
            <person name="Nagy L.G."/>
            <person name="Martin F."/>
            <person name="Kauserud H."/>
        </authorList>
    </citation>
    <scope>NUCLEOTIDE SEQUENCE</scope>
    <source>
        <strain evidence="2">CBHHK002</strain>
    </source>
</reference>
<evidence type="ECO:0000313" key="2">
    <source>
        <dbReference type="EMBL" id="KAJ7302911.1"/>
    </source>
</evidence>
<feature type="compositionally biased region" description="Basic and acidic residues" evidence="1">
    <location>
        <begin position="359"/>
        <end position="373"/>
    </location>
</feature>
<feature type="compositionally biased region" description="Basic and acidic residues" evidence="1">
    <location>
        <begin position="155"/>
        <end position="196"/>
    </location>
</feature>
<dbReference type="AlphaFoldDB" id="A0AAD6Z0J2"/>
<organism evidence="2 3">
    <name type="scientific">Mycena albidolilacea</name>
    <dbReference type="NCBI Taxonomy" id="1033008"/>
    <lineage>
        <taxon>Eukaryota</taxon>
        <taxon>Fungi</taxon>
        <taxon>Dikarya</taxon>
        <taxon>Basidiomycota</taxon>
        <taxon>Agaricomycotina</taxon>
        <taxon>Agaricomycetes</taxon>
        <taxon>Agaricomycetidae</taxon>
        <taxon>Agaricales</taxon>
        <taxon>Marasmiineae</taxon>
        <taxon>Mycenaceae</taxon>
        <taxon>Mycena</taxon>
    </lineage>
</organism>
<comment type="caution">
    <text evidence="2">The sequence shown here is derived from an EMBL/GenBank/DDBJ whole genome shotgun (WGS) entry which is preliminary data.</text>
</comment>
<gene>
    <name evidence="2" type="ORF">DFH08DRAFT_988573</name>
</gene>
<protein>
    <submittedName>
        <fullName evidence="2">Uncharacterized protein</fullName>
    </submittedName>
</protein>
<evidence type="ECO:0000256" key="1">
    <source>
        <dbReference type="SAM" id="MobiDB-lite"/>
    </source>
</evidence>
<proteinExistence type="predicted"/>
<accession>A0AAD6Z0J2</accession>
<keyword evidence="3" id="KW-1185">Reference proteome</keyword>